<sequence>MNSVTVDKCRKLTLLLGAVSRTLLLTACDDCLIISPARQVIVSSCRRCTLHLLTPSRPLLLQPPPPPLSGPLTPSATGGVGASGAYIGGNLSHSGSGLIADTVAMAGEAAGSTGTTACANVASGRNLASPAFGSSAGPIISSGALGNEDVVLAPYHTAYPRLLDHLTRAGLHRKVNFWDQPYLLGK</sequence>
<dbReference type="GO" id="GO:0051661">
    <property type="term" value="P:maintenance of centrosome location"/>
    <property type="evidence" value="ECO:0007669"/>
    <property type="project" value="TreeGrafter"/>
</dbReference>
<organism evidence="3 4">
    <name type="scientific">Protopolystoma xenopodis</name>
    <dbReference type="NCBI Taxonomy" id="117903"/>
    <lineage>
        <taxon>Eukaryota</taxon>
        <taxon>Metazoa</taxon>
        <taxon>Spiralia</taxon>
        <taxon>Lophotrochozoa</taxon>
        <taxon>Platyhelminthes</taxon>
        <taxon>Monogenea</taxon>
        <taxon>Polyopisthocotylea</taxon>
        <taxon>Polystomatidea</taxon>
        <taxon>Polystomatidae</taxon>
        <taxon>Protopolystoma</taxon>
    </lineage>
</organism>
<dbReference type="Gene3D" id="2.160.20.70">
    <property type="match status" value="2"/>
</dbReference>
<dbReference type="OrthoDB" id="427777at2759"/>
<dbReference type="GO" id="GO:0031616">
    <property type="term" value="C:spindle pole centrosome"/>
    <property type="evidence" value="ECO:0007669"/>
    <property type="project" value="TreeGrafter"/>
</dbReference>
<evidence type="ECO:0000259" key="2">
    <source>
        <dbReference type="PROSITE" id="PS51329"/>
    </source>
</evidence>
<evidence type="ECO:0000313" key="3">
    <source>
        <dbReference type="EMBL" id="VEL14831.1"/>
    </source>
</evidence>
<proteinExistence type="inferred from homology"/>
<dbReference type="InterPro" id="IPR017901">
    <property type="entry name" value="C-CAP_CF_C-like"/>
</dbReference>
<dbReference type="PROSITE" id="PS51329">
    <property type="entry name" value="C_CAP_COFACTOR_C"/>
    <property type="match status" value="1"/>
</dbReference>
<dbReference type="PANTHER" id="PTHR16052">
    <property type="entry name" value="TBCC DOMAIN-CONTAINING PROTEIN 1"/>
    <property type="match status" value="1"/>
</dbReference>
<dbReference type="GO" id="GO:0051684">
    <property type="term" value="P:maintenance of Golgi location"/>
    <property type="evidence" value="ECO:0007669"/>
    <property type="project" value="TreeGrafter"/>
</dbReference>
<protein>
    <recommendedName>
        <fullName evidence="2">C-CAP/cofactor C-like domain-containing protein</fullName>
    </recommendedName>
</protein>
<dbReference type="EMBL" id="CAAALY010022476">
    <property type="protein sequence ID" value="VEL14831.1"/>
    <property type="molecule type" value="Genomic_DNA"/>
</dbReference>
<name>A0A3S4ZLV3_9PLAT</name>
<comment type="caution">
    <text evidence="3">The sequence shown here is derived from an EMBL/GenBank/DDBJ whole genome shotgun (WGS) entry which is preliminary data.</text>
</comment>
<evidence type="ECO:0000256" key="1">
    <source>
        <dbReference type="ARBA" id="ARBA00008848"/>
    </source>
</evidence>
<comment type="similarity">
    <text evidence="1">Belongs to the TBCC family.</text>
</comment>
<keyword evidence="4" id="KW-1185">Reference proteome</keyword>
<dbReference type="InterPro" id="IPR016098">
    <property type="entry name" value="CAP/MinC_C"/>
</dbReference>
<dbReference type="Proteomes" id="UP000784294">
    <property type="component" value="Unassembled WGS sequence"/>
</dbReference>
<dbReference type="InterPro" id="IPR012945">
    <property type="entry name" value="Tubulin-bd_cofactor_C_dom"/>
</dbReference>
<dbReference type="AlphaFoldDB" id="A0A3S4ZLV3"/>
<feature type="domain" description="C-CAP/cofactor C-like" evidence="2">
    <location>
        <begin position="1"/>
        <end position="91"/>
    </location>
</feature>
<gene>
    <name evidence="3" type="ORF">PXEA_LOCUS8271</name>
</gene>
<dbReference type="PANTHER" id="PTHR16052:SF0">
    <property type="entry name" value="TBCC DOMAIN-CONTAINING PROTEIN 1"/>
    <property type="match status" value="1"/>
</dbReference>
<dbReference type="InterPro" id="IPR039589">
    <property type="entry name" value="TBCC1"/>
</dbReference>
<dbReference type="Pfam" id="PF07986">
    <property type="entry name" value="TBCC"/>
    <property type="match status" value="1"/>
</dbReference>
<reference evidence="3" key="1">
    <citation type="submission" date="2018-11" db="EMBL/GenBank/DDBJ databases">
        <authorList>
            <consortium name="Pathogen Informatics"/>
        </authorList>
    </citation>
    <scope>NUCLEOTIDE SEQUENCE</scope>
</reference>
<accession>A0A3S4ZLV3</accession>
<evidence type="ECO:0000313" key="4">
    <source>
        <dbReference type="Proteomes" id="UP000784294"/>
    </source>
</evidence>